<organism evidence="1 2">
    <name type="scientific">Leucogyrophana mollusca</name>
    <dbReference type="NCBI Taxonomy" id="85980"/>
    <lineage>
        <taxon>Eukaryota</taxon>
        <taxon>Fungi</taxon>
        <taxon>Dikarya</taxon>
        <taxon>Basidiomycota</taxon>
        <taxon>Agaricomycotina</taxon>
        <taxon>Agaricomycetes</taxon>
        <taxon>Agaricomycetidae</taxon>
        <taxon>Boletales</taxon>
        <taxon>Boletales incertae sedis</taxon>
        <taxon>Leucogyrophana</taxon>
    </lineage>
</organism>
<dbReference type="Proteomes" id="UP000790709">
    <property type="component" value="Unassembled WGS sequence"/>
</dbReference>
<accession>A0ACB8BJX0</accession>
<protein>
    <submittedName>
        <fullName evidence="1">Uncharacterized protein</fullName>
    </submittedName>
</protein>
<proteinExistence type="predicted"/>
<evidence type="ECO:0000313" key="1">
    <source>
        <dbReference type="EMBL" id="KAH7925594.1"/>
    </source>
</evidence>
<sequence>MSKSEHPPRKVYLPLKDLDKCAVCDQSTNLRLCSSCGERIYCSSECQKQDWSAHKLACGKTDRIDLGMFYPVLAILVEQCHMHQEKPIHPALRHAIVNKPNPNAVPFSFPDGSSAKLVVLGDEIPLNQMGSRNWWPSAATDKVRGKLSRRFIREGYLLPILTSVCLGLLAEMYTTTSGSGSKERRTRLRYNSQPIADFGIACGSARVTSQDRFAYYYLCDETLVKGQDPDDHYWLYFTTVRGQEFTLDCGMFTFNMCYMLVTQGYLSLEESLAIPFAPAFFRDKIIQKNTPQLHRERKRFSVLRDPTLQEAVVHTQEGLSPANLSRICAFVKRVSGRQCTQTEEHLLGTYTMHSCAKIGAVLTSGRWKQFPAAPMTAIEGDPGELDDIDDSSQQWWDHLQKWKKLKKEGKFGDQTVRDAYLNWEREYEKTSATKKANKKGPR</sequence>
<keyword evidence="2" id="KW-1185">Reference proteome</keyword>
<name>A0ACB8BJX0_9AGAM</name>
<comment type="caution">
    <text evidence="1">The sequence shown here is derived from an EMBL/GenBank/DDBJ whole genome shotgun (WGS) entry which is preliminary data.</text>
</comment>
<dbReference type="EMBL" id="MU266399">
    <property type="protein sequence ID" value="KAH7925594.1"/>
    <property type="molecule type" value="Genomic_DNA"/>
</dbReference>
<gene>
    <name evidence="1" type="ORF">BV22DRAFT_1064670</name>
</gene>
<reference evidence="1" key="1">
    <citation type="journal article" date="2021" name="New Phytol.">
        <title>Evolutionary innovations through gain and loss of genes in the ectomycorrhizal Boletales.</title>
        <authorList>
            <person name="Wu G."/>
            <person name="Miyauchi S."/>
            <person name="Morin E."/>
            <person name="Kuo A."/>
            <person name="Drula E."/>
            <person name="Varga T."/>
            <person name="Kohler A."/>
            <person name="Feng B."/>
            <person name="Cao Y."/>
            <person name="Lipzen A."/>
            <person name="Daum C."/>
            <person name="Hundley H."/>
            <person name="Pangilinan J."/>
            <person name="Johnson J."/>
            <person name="Barry K."/>
            <person name="LaButti K."/>
            <person name="Ng V."/>
            <person name="Ahrendt S."/>
            <person name="Min B."/>
            <person name="Choi I.G."/>
            <person name="Park H."/>
            <person name="Plett J.M."/>
            <person name="Magnuson J."/>
            <person name="Spatafora J.W."/>
            <person name="Nagy L.G."/>
            <person name="Henrissat B."/>
            <person name="Grigoriev I.V."/>
            <person name="Yang Z.L."/>
            <person name="Xu J."/>
            <person name="Martin F.M."/>
        </authorList>
    </citation>
    <scope>NUCLEOTIDE SEQUENCE</scope>
    <source>
        <strain evidence="1">KUC20120723A-06</strain>
    </source>
</reference>
<evidence type="ECO:0000313" key="2">
    <source>
        <dbReference type="Proteomes" id="UP000790709"/>
    </source>
</evidence>